<dbReference type="EMBL" id="MZ334527">
    <property type="protein sequence ID" value="UBF23419.1"/>
    <property type="molecule type" value="Genomic_DNA"/>
</dbReference>
<evidence type="ECO:0000313" key="2">
    <source>
        <dbReference type="Proteomes" id="UP000827845"/>
    </source>
</evidence>
<reference evidence="1" key="1">
    <citation type="submission" date="2021-05" db="EMBL/GenBank/DDBJ databases">
        <title>Diversity, taxonomy and evolution of archaeal viruses of the class Caudoviricetes.</title>
        <authorList>
            <person name="Liu Y."/>
            <person name="Demina T.A."/>
            <person name="Roux S."/>
            <person name="Aiewsakun P."/>
            <person name="Kazlauskas D."/>
            <person name="Simmonds P."/>
            <person name="Prangishvili D."/>
            <person name="Oksanen H.M."/>
            <person name="Krupovic M."/>
        </authorList>
    </citation>
    <scope>NUCLEOTIDE SEQUENCE</scope>
    <source>
        <strain evidence="1">HATV-3/30</strain>
    </source>
</reference>
<keyword evidence="2" id="KW-1185">Reference proteome</keyword>
<dbReference type="Proteomes" id="UP000827845">
    <property type="component" value="Segment"/>
</dbReference>
<evidence type="ECO:0000313" key="1">
    <source>
        <dbReference type="EMBL" id="UBF23419.1"/>
    </source>
</evidence>
<accession>A0AAE8Y0U3</accession>
<sequence length="99" mass="10511">MQDKNLSDVSEGDYVEVEIVNDCPLGGATQQAGFTVEETTMTEIRGTDESWGDECVISGFGTDTISYSDAGKSGEVDEVRIMETTDDNVPIHGSGTVVA</sequence>
<proteinExistence type="predicted"/>
<gene>
    <name evidence="1" type="ORF">HATV-3_gp69</name>
</gene>
<name>A0AAE8Y0U3_9CAUD</name>
<organism evidence="1 2">
    <name type="scientific">Haloarcula tailed virus 3</name>
    <dbReference type="NCBI Taxonomy" id="2877990"/>
    <lineage>
        <taxon>Viruses</taxon>
        <taxon>Duplodnaviria</taxon>
        <taxon>Heunggongvirae</taxon>
        <taxon>Uroviricota</taxon>
        <taxon>Caudoviricetes</taxon>
        <taxon>Kirjokansivirales</taxon>
        <taxon>Pyrstoviridae</taxon>
        <taxon>Hatrivirus</taxon>
        <taxon>Hatrivirus caudatum</taxon>
        <taxon>Hatrivirus HATV3</taxon>
    </lineage>
</organism>
<protein>
    <submittedName>
        <fullName evidence="1">Uncharacterized protein</fullName>
    </submittedName>
</protein>